<dbReference type="InterPro" id="IPR025248">
    <property type="entry name" value="DUF4007"/>
</dbReference>
<evidence type="ECO:0000259" key="1">
    <source>
        <dbReference type="Pfam" id="PF13182"/>
    </source>
</evidence>
<reference evidence="2 3" key="1">
    <citation type="submission" date="2019-09" db="EMBL/GenBank/DDBJ databases">
        <title>Genome Sequences of Streptomyces kaniharaensis ATCC 21070.</title>
        <authorList>
            <person name="Zhu W."/>
            <person name="De Crecy-Lagard V."/>
            <person name="Richards N.G."/>
        </authorList>
    </citation>
    <scope>NUCLEOTIDE SEQUENCE [LARGE SCALE GENOMIC DNA]</scope>
    <source>
        <strain evidence="2 3">SF-557</strain>
    </source>
</reference>
<protein>
    <submittedName>
        <fullName evidence="2">DUF4007 family protein</fullName>
    </submittedName>
</protein>
<dbReference type="Pfam" id="PF13182">
    <property type="entry name" value="DUF4007"/>
    <property type="match status" value="1"/>
</dbReference>
<sequence>MTDHPPLAGCVPAFGRHRTYPPRQGWLLKVHTAVQDDPLVFRHPDAPVILGVGSSMVASMRFWANAFGLVEEDAAGSGAVTPTARGHWLLDEAGADPYLEDPASLWLLHWWLLSGTPCSVPAWYYLFARAGLSTFTRAELRTHVRGAAERTGWKAPADDTVGRDIACIATMYAPQVASPDQPRAGLEDVLTNPFRDLNLLSTAAPGEHHHGDRSHVLSLNRGAGRLAPAAVLAHACLDHAARRCGSAPGSIALSRLANEPGSPGRVLLIDTRSLHSALERAARRHPALSVVESAAGEALLAYSAPPAELADEVLAAAYGRPEGPGDC</sequence>
<organism evidence="2 3">
    <name type="scientific">Streptomyces kaniharaensis</name>
    <dbReference type="NCBI Taxonomy" id="212423"/>
    <lineage>
        <taxon>Bacteria</taxon>
        <taxon>Bacillati</taxon>
        <taxon>Actinomycetota</taxon>
        <taxon>Actinomycetes</taxon>
        <taxon>Kitasatosporales</taxon>
        <taxon>Streptomycetaceae</taxon>
        <taxon>Streptomyces</taxon>
    </lineage>
</organism>
<evidence type="ECO:0000313" key="3">
    <source>
        <dbReference type="Proteomes" id="UP000450000"/>
    </source>
</evidence>
<dbReference type="EMBL" id="WBOF01000004">
    <property type="protein sequence ID" value="MQS17263.1"/>
    <property type="molecule type" value="Genomic_DNA"/>
</dbReference>
<keyword evidence="3" id="KW-1185">Reference proteome</keyword>
<feature type="domain" description="DUF4007" evidence="1">
    <location>
        <begin position="14"/>
        <end position="318"/>
    </location>
</feature>
<evidence type="ECO:0000313" key="2">
    <source>
        <dbReference type="EMBL" id="MQS17263.1"/>
    </source>
</evidence>
<accession>A0A6N7L5J4</accession>
<gene>
    <name evidence="2" type="ORF">F7Q99_35070</name>
</gene>
<dbReference type="Proteomes" id="UP000450000">
    <property type="component" value="Unassembled WGS sequence"/>
</dbReference>
<comment type="caution">
    <text evidence="2">The sequence shown here is derived from an EMBL/GenBank/DDBJ whole genome shotgun (WGS) entry which is preliminary data.</text>
</comment>
<dbReference type="AlphaFoldDB" id="A0A6N7L5J4"/>
<name>A0A6N7L5J4_9ACTN</name>
<dbReference type="RefSeq" id="WP_153469831.1">
    <property type="nucleotide sequence ID" value="NZ_WBOF01000004.1"/>
</dbReference>
<dbReference type="OrthoDB" id="747541at2"/>
<proteinExistence type="predicted"/>